<dbReference type="Gene3D" id="3.30.230.70">
    <property type="entry name" value="GHMP Kinase, N-terminal domain"/>
    <property type="match status" value="1"/>
</dbReference>
<accession>A0A843A7D9</accession>
<dbReference type="InterPro" id="IPR015847">
    <property type="entry name" value="ExoRNase_PH_dom2"/>
</dbReference>
<dbReference type="Pfam" id="PF01138">
    <property type="entry name" value="RNase_PH"/>
    <property type="match status" value="1"/>
</dbReference>
<comment type="function">
    <text evidence="4">Non-catalytic component of the exosome, which is a complex involved in RNA degradation. Contributes to the structuring of the Rrp41 active site.</text>
</comment>
<comment type="similarity">
    <text evidence="4">Belongs to the RNase PH family. Rrp42 subfamily.</text>
</comment>
<dbReference type="GO" id="GO:0016075">
    <property type="term" value="P:rRNA catabolic process"/>
    <property type="evidence" value="ECO:0007669"/>
    <property type="project" value="TreeGrafter"/>
</dbReference>
<protein>
    <recommendedName>
        <fullName evidence="4">Exosome complex component Rrp42</fullName>
    </recommendedName>
</protein>
<dbReference type="Pfam" id="PF03725">
    <property type="entry name" value="RNase_PH_C"/>
    <property type="match status" value="1"/>
</dbReference>
<evidence type="ECO:0000256" key="2">
    <source>
        <dbReference type="ARBA" id="ARBA00022490"/>
    </source>
</evidence>
<dbReference type="PANTHER" id="PTHR11097:SF8">
    <property type="entry name" value="EXOSOME COMPLEX COMPONENT RRP42"/>
    <property type="match status" value="1"/>
</dbReference>
<evidence type="ECO:0000256" key="3">
    <source>
        <dbReference type="ARBA" id="ARBA00022835"/>
    </source>
</evidence>
<dbReference type="FunFam" id="3.30.230.70:FF:000017">
    <property type="entry name" value="Exosome complex component Rrp42"/>
    <property type="match status" value="1"/>
</dbReference>
<feature type="domain" description="Exoribonuclease phosphorolytic" evidence="6">
    <location>
        <begin position="198"/>
        <end position="259"/>
    </location>
</feature>
<dbReference type="GO" id="GO:0000177">
    <property type="term" value="C:cytoplasmic exosome (RNase complex)"/>
    <property type="evidence" value="ECO:0007669"/>
    <property type="project" value="TreeGrafter"/>
</dbReference>
<sequence length="274" mass="30054">MSVTPTSYPLIPKMKRETIISVLETGKRIDGRALDEVRKITIVPNYIEKSDGSALVYLGDTLVLVGVKVEPGAPYPDNPNEGVLMVNAEFVPLASPAFEPGPPDENAYELARIIDRSYRESKAIGLGELALVPGQKVLVVWNDIYVLNHSGNLIDASAIASLVALMNTRIPVYEEADGGNFVKKENEYKGNLNVKKKIITATIAKIGNYYLADPTDEEEYVSDARLSVSFTEDGIIAGMQKMGIGYLDENDINQMIDLAWKTAKIYLGEISKLI</sequence>
<evidence type="ECO:0000313" key="8">
    <source>
        <dbReference type="Proteomes" id="UP000652307"/>
    </source>
</evidence>
<dbReference type="SUPFAM" id="SSF54211">
    <property type="entry name" value="Ribosomal protein S5 domain 2-like"/>
    <property type="match status" value="1"/>
</dbReference>
<organism evidence="7 8">
    <name type="scientific">Fervidicoccus fontis</name>
    <dbReference type="NCBI Taxonomy" id="683846"/>
    <lineage>
        <taxon>Archaea</taxon>
        <taxon>Thermoproteota</taxon>
        <taxon>Thermoprotei</taxon>
        <taxon>Fervidicoccales</taxon>
        <taxon>Fervidicoccaceae</taxon>
        <taxon>Fervidicoccus</taxon>
    </lineage>
</organism>
<dbReference type="GeneID" id="12450454"/>
<dbReference type="InterPro" id="IPR027408">
    <property type="entry name" value="PNPase/RNase_PH_dom_sf"/>
</dbReference>
<dbReference type="InterPro" id="IPR020869">
    <property type="entry name" value="Rrp42_archaea"/>
</dbReference>
<dbReference type="RefSeq" id="WP_014558476.1">
    <property type="nucleotide sequence ID" value="NZ_JADEZV010000001.1"/>
</dbReference>
<name>A0A843A7D9_9CREN</name>
<dbReference type="NCBIfam" id="NF003282">
    <property type="entry name" value="PRK04282.1-1"/>
    <property type="match status" value="1"/>
</dbReference>
<evidence type="ECO:0000313" key="7">
    <source>
        <dbReference type="EMBL" id="MBE9390703.1"/>
    </source>
</evidence>
<dbReference type="InterPro" id="IPR036345">
    <property type="entry name" value="ExoRNase_PH_dom2_sf"/>
</dbReference>
<dbReference type="EMBL" id="JADEZV010000001">
    <property type="protein sequence ID" value="MBE9390703.1"/>
    <property type="molecule type" value="Genomic_DNA"/>
</dbReference>
<dbReference type="HAMAP" id="MF_00622">
    <property type="entry name" value="Exosome_Rrp42"/>
    <property type="match status" value="1"/>
</dbReference>
<dbReference type="InterPro" id="IPR020568">
    <property type="entry name" value="Ribosomal_Su5_D2-typ_SF"/>
</dbReference>
<evidence type="ECO:0000256" key="1">
    <source>
        <dbReference type="ARBA" id="ARBA00004496"/>
    </source>
</evidence>
<dbReference type="PANTHER" id="PTHR11097">
    <property type="entry name" value="EXOSOME COMPLEX EXONUCLEASE RIBOSOMAL RNA PROCESSING PROTEIN"/>
    <property type="match status" value="1"/>
</dbReference>
<dbReference type="AlphaFoldDB" id="A0A843A7D9"/>
<reference evidence="7" key="1">
    <citation type="submission" date="2020-10" db="EMBL/GenBank/DDBJ databases">
        <title>Fervidococcus fontis strain 3639Fd - the first crenarchaeon capable of growth on lipids.</title>
        <authorList>
            <person name="Kochetkova T.V."/>
            <person name="Elcheninov A.G."/>
            <person name="Toschakov S.V."/>
            <person name="Kublanov I.V."/>
        </authorList>
    </citation>
    <scope>NUCLEOTIDE SEQUENCE</scope>
    <source>
        <strain evidence="7">3639Fd</strain>
    </source>
</reference>
<keyword evidence="2 4" id="KW-0963">Cytoplasm</keyword>
<feature type="domain" description="Exoribonuclease phosphorolytic" evidence="5">
    <location>
        <begin position="36"/>
        <end position="171"/>
    </location>
</feature>
<proteinExistence type="inferred from homology"/>
<comment type="subcellular location">
    <subcellularLocation>
        <location evidence="1 4">Cytoplasm</location>
    </subcellularLocation>
</comment>
<dbReference type="InterPro" id="IPR001247">
    <property type="entry name" value="ExoRNase_PH_dom1"/>
</dbReference>
<gene>
    <name evidence="4" type="primary">rrp42</name>
    <name evidence="7" type="ORF">IOK49_01205</name>
</gene>
<dbReference type="Proteomes" id="UP000652307">
    <property type="component" value="Unassembled WGS sequence"/>
</dbReference>
<comment type="subunit">
    <text evidence="4">Component of the archaeal exosome complex. Forms a hexameric ring-like arrangement composed of 3 Rrp41-Rrp42 heterodimers. The hexameric ring associates with a trimer of Rrp4 and/or Csl4 subunits.</text>
</comment>
<dbReference type="InterPro" id="IPR050590">
    <property type="entry name" value="Exosome_comp_Rrp42_subfam"/>
</dbReference>
<dbReference type="OMA" id="YNTRIPK"/>
<evidence type="ECO:0000259" key="6">
    <source>
        <dbReference type="Pfam" id="PF03725"/>
    </source>
</evidence>
<evidence type="ECO:0000256" key="4">
    <source>
        <dbReference type="HAMAP-Rule" id="MF_00622"/>
    </source>
</evidence>
<comment type="caution">
    <text evidence="7">The sequence shown here is derived from an EMBL/GenBank/DDBJ whole genome shotgun (WGS) entry which is preliminary data.</text>
</comment>
<dbReference type="SUPFAM" id="SSF55666">
    <property type="entry name" value="Ribonuclease PH domain 2-like"/>
    <property type="match status" value="1"/>
</dbReference>
<dbReference type="GO" id="GO:0035925">
    <property type="term" value="F:mRNA 3'-UTR AU-rich region binding"/>
    <property type="evidence" value="ECO:0007669"/>
    <property type="project" value="TreeGrafter"/>
</dbReference>
<evidence type="ECO:0000259" key="5">
    <source>
        <dbReference type="Pfam" id="PF01138"/>
    </source>
</evidence>
<dbReference type="CDD" id="cd11365">
    <property type="entry name" value="RNase_PH_archRRP42"/>
    <property type="match status" value="1"/>
</dbReference>
<keyword evidence="3 4" id="KW-0271">Exosome</keyword>